<accession>A0ACB9HSV5</accession>
<proteinExistence type="predicted"/>
<sequence length="870" mass="98460">MFNISRPFTLSFNHFILITHYNRKLKQRYYQMKQTGQTVKQLPSIDEQNTLSHQQQQVNIPVTSHANSGPTPTPNPHPNIRRLTPNLPCRDLFTGPREKYLKIGVPLYEASIRCDWVAAKAIFDKNKEIELERYSITENGETALHVAASAKGSKHAEEFVKNLVGKMKKEDLALENENYNTALYLAAVAGNIETIKIMVKENRTLLTVPGAGGKMMPLYAAALFGCYDVVKYLYENSIELRDDGWTDQNRGWLLEKCVENDMFDVALEIVKKYPRLGSGTVLGVLASKPEAFHEKKSNIIGKTIKLSKRLYSLMFIANQTSENKHPEAGNGSAPDDLAQKSETSPETKSNIIGRTINLVFEFIGSKVGAHEKENKALPLLRIIWEDIARKPKNEIDRILRGPPDSIKQDKSASGRVVQAIQLQKLISEHLDKFEVETRNIIKGQPDSTTQDTNTPSAKVDHALQLKTLISEYLVNMHIASQQIVKQDDTPFAGKGDQALHIQKQISEQIVHMHGETQNIIKQVSRKEDQVQNLQKLISKHITRMRAPTALKESHSSRVVFIAAEMGNTKFLVELIRQYPDLIWKVNDNGLSIFHIAVKHRHEGIYNLLYEIGAMKDLITPLKDEHENNMLHLVGTRAKQKQLEDVSGVALQMQRELLWFQEVKNMIPLSYRERKNKDGLTPHELFTMEHKELVREGEKWMKGTANQCMVVAALIATIVFAAAFTVPGGYDQTHGIPFFHSKATFIVFVVADAISLFASSASILIFLSILTSRYAERDFLESLPKKLISGVVTLFLSITTMTVAFGISFFVLYHKGLLWVPILICVFGVLPVLLYVKLQYALFIDVISSTYASRYLFKPKKHVLYYENPKV</sequence>
<evidence type="ECO:0000313" key="2">
    <source>
        <dbReference type="Proteomes" id="UP001056120"/>
    </source>
</evidence>
<gene>
    <name evidence="1" type="ORF">L1987_34078</name>
</gene>
<evidence type="ECO:0000313" key="1">
    <source>
        <dbReference type="EMBL" id="KAI3798799.1"/>
    </source>
</evidence>
<dbReference type="Proteomes" id="UP001056120">
    <property type="component" value="Linkage Group LG11"/>
</dbReference>
<name>A0ACB9HSV5_9ASTR</name>
<keyword evidence="2" id="KW-1185">Reference proteome</keyword>
<protein>
    <submittedName>
        <fullName evidence="1">Uncharacterized protein</fullName>
    </submittedName>
</protein>
<organism evidence="1 2">
    <name type="scientific">Smallanthus sonchifolius</name>
    <dbReference type="NCBI Taxonomy" id="185202"/>
    <lineage>
        <taxon>Eukaryota</taxon>
        <taxon>Viridiplantae</taxon>
        <taxon>Streptophyta</taxon>
        <taxon>Embryophyta</taxon>
        <taxon>Tracheophyta</taxon>
        <taxon>Spermatophyta</taxon>
        <taxon>Magnoliopsida</taxon>
        <taxon>eudicotyledons</taxon>
        <taxon>Gunneridae</taxon>
        <taxon>Pentapetalae</taxon>
        <taxon>asterids</taxon>
        <taxon>campanulids</taxon>
        <taxon>Asterales</taxon>
        <taxon>Asteraceae</taxon>
        <taxon>Asteroideae</taxon>
        <taxon>Heliantheae alliance</taxon>
        <taxon>Millerieae</taxon>
        <taxon>Smallanthus</taxon>
    </lineage>
</organism>
<reference evidence="1 2" key="2">
    <citation type="journal article" date="2022" name="Mol. Ecol. Resour.">
        <title>The genomes of chicory, endive, great burdock and yacon provide insights into Asteraceae paleo-polyploidization history and plant inulin production.</title>
        <authorList>
            <person name="Fan W."/>
            <person name="Wang S."/>
            <person name="Wang H."/>
            <person name="Wang A."/>
            <person name="Jiang F."/>
            <person name="Liu H."/>
            <person name="Zhao H."/>
            <person name="Xu D."/>
            <person name="Zhang Y."/>
        </authorList>
    </citation>
    <scope>NUCLEOTIDE SEQUENCE [LARGE SCALE GENOMIC DNA]</scope>
    <source>
        <strain evidence="2">cv. Yunnan</strain>
        <tissue evidence="1">Leaves</tissue>
    </source>
</reference>
<reference evidence="2" key="1">
    <citation type="journal article" date="2022" name="Mol. Ecol. Resour.">
        <title>The genomes of chicory, endive, great burdock and yacon provide insights into Asteraceae palaeo-polyploidization history and plant inulin production.</title>
        <authorList>
            <person name="Fan W."/>
            <person name="Wang S."/>
            <person name="Wang H."/>
            <person name="Wang A."/>
            <person name="Jiang F."/>
            <person name="Liu H."/>
            <person name="Zhao H."/>
            <person name="Xu D."/>
            <person name="Zhang Y."/>
        </authorList>
    </citation>
    <scope>NUCLEOTIDE SEQUENCE [LARGE SCALE GENOMIC DNA]</scope>
    <source>
        <strain evidence="2">cv. Yunnan</strain>
    </source>
</reference>
<dbReference type="EMBL" id="CM042028">
    <property type="protein sequence ID" value="KAI3798799.1"/>
    <property type="molecule type" value="Genomic_DNA"/>
</dbReference>
<comment type="caution">
    <text evidence="1">The sequence shown here is derived from an EMBL/GenBank/DDBJ whole genome shotgun (WGS) entry which is preliminary data.</text>
</comment>